<dbReference type="InterPro" id="IPR001647">
    <property type="entry name" value="HTH_TetR"/>
</dbReference>
<dbReference type="InterPro" id="IPR009057">
    <property type="entry name" value="Homeodomain-like_sf"/>
</dbReference>
<evidence type="ECO:0000256" key="2">
    <source>
        <dbReference type="PROSITE-ProRule" id="PRU00335"/>
    </source>
</evidence>
<protein>
    <submittedName>
        <fullName evidence="4">AcrR family transcriptional regulator</fullName>
    </submittedName>
</protein>
<dbReference type="EMBL" id="JAUSUR010000001">
    <property type="protein sequence ID" value="MDQ0360238.1"/>
    <property type="molecule type" value="Genomic_DNA"/>
</dbReference>
<sequence>MDKSDLRVVRTKQLLSTTLFRLLETTSFTKITVNDICKDALVSRSAFYAHFEDKYDLLQFSMKVLNCNILDEEETGDFHEMIHQVLGNIKDNVRIFKNLLINDFEVTTLEMFRDSFQIELQEVISEKECFPLTLPEPVDVSIAYYAFGITSTIIYWIQKGLKYDIDTMANCINDLVLK</sequence>
<reference evidence="4 5" key="1">
    <citation type="submission" date="2023-07" db="EMBL/GenBank/DDBJ databases">
        <title>Genomic Encyclopedia of Type Strains, Phase IV (KMG-IV): sequencing the most valuable type-strain genomes for metagenomic binning, comparative biology and taxonomic classification.</title>
        <authorList>
            <person name="Goeker M."/>
        </authorList>
    </citation>
    <scope>NUCLEOTIDE SEQUENCE [LARGE SCALE GENOMIC DNA]</scope>
    <source>
        <strain evidence="4 5">DSM 16784</strain>
    </source>
</reference>
<dbReference type="InterPro" id="IPR039532">
    <property type="entry name" value="TetR_C_Firmicutes"/>
</dbReference>
<comment type="caution">
    <text evidence="4">The sequence shown here is derived from an EMBL/GenBank/DDBJ whole genome shotgun (WGS) entry which is preliminary data.</text>
</comment>
<accession>A0ABU0E035</accession>
<keyword evidence="5" id="KW-1185">Reference proteome</keyword>
<evidence type="ECO:0000256" key="1">
    <source>
        <dbReference type="ARBA" id="ARBA00023125"/>
    </source>
</evidence>
<dbReference type="Pfam" id="PF00440">
    <property type="entry name" value="TetR_N"/>
    <property type="match status" value="1"/>
</dbReference>
<gene>
    <name evidence="4" type="ORF">J2S15_000969</name>
</gene>
<dbReference type="PANTHER" id="PTHR43479">
    <property type="entry name" value="ACREF/ENVCD OPERON REPRESSOR-RELATED"/>
    <property type="match status" value="1"/>
</dbReference>
<keyword evidence="1 2" id="KW-0238">DNA-binding</keyword>
<evidence type="ECO:0000313" key="5">
    <source>
        <dbReference type="Proteomes" id="UP001230220"/>
    </source>
</evidence>
<dbReference type="Proteomes" id="UP001230220">
    <property type="component" value="Unassembled WGS sequence"/>
</dbReference>
<feature type="domain" description="HTH tetR-type" evidence="3">
    <location>
        <begin position="9"/>
        <end position="69"/>
    </location>
</feature>
<dbReference type="InterPro" id="IPR050624">
    <property type="entry name" value="HTH-type_Tx_Regulator"/>
</dbReference>
<evidence type="ECO:0000259" key="3">
    <source>
        <dbReference type="PROSITE" id="PS50977"/>
    </source>
</evidence>
<evidence type="ECO:0000313" key="4">
    <source>
        <dbReference type="EMBL" id="MDQ0360238.1"/>
    </source>
</evidence>
<dbReference type="SUPFAM" id="SSF46689">
    <property type="entry name" value="Homeodomain-like"/>
    <property type="match status" value="1"/>
</dbReference>
<organism evidence="4 5">
    <name type="scientific">Breznakia pachnodae</name>
    <dbReference type="NCBI Taxonomy" id="265178"/>
    <lineage>
        <taxon>Bacteria</taxon>
        <taxon>Bacillati</taxon>
        <taxon>Bacillota</taxon>
        <taxon>Erysipelotrichia</taxon>
        <taxon>Erysipelotrichales</taxon>
        <taxon>Erysipelotrichaceae</taxon>
        <taxon>Breznakia</taxon>
    </lineage>
</organism>
<proteinExistence type="predicted"/>
<dbReference type="PANTHER" id="PTHR43479:SF7">
    <property type="entry name" value="TETR-FAMILY TRANSCRIPTIONAL REGULATOR"/>
    <property type="match status" value="1"/>
</dbReference>
<dbReference type="PROSITE" id="PS50977">
    <property type="entry name" value="HTH_TETR_2"/>
    <property type="match status" value="1"/>
</dbReference>
<name>A0ABU0E035_9FIRM</name>
<dbReference type="Gene3D" id="1.10.357.10">
    <property type="entry name" value="Tetracycline Repressor, domain 2"/>
    <property type="match status" value="1"/>
</dbReference>
<dbReference type="Pfam" id="PF14278">
    <property type="entry name" value="TetR_C_8"/>
    <property type="match status" value="1"/>
</dbReference>
<feature type="DNA-binding region" description="H-T-H motif" evidence="2">
    <location>
        <begin position="32"/>
        <end position="51"/>
    </location>
</feature>
<dbReference type="RefSeq" id="WP_307405966.1">
    <property type="nucleotide sequence ID" value="NZ_JAUSUR010000001.1"/>
</dbReference>